<dbReference type="CDD" id="cd02440">
    <property type="entry name" value="AdoMet_MTases"/>
    <property type="match status" value="1"/>
</dbReference>
<dbReference type="GO" id="GO:0032259">
    <property type="term" value="P:methylation"/>
    <property type="evidence" value="ECO:0007669"/>
    <property type="project" value="UniProtKB-KW"/>
</dbReference>
<dbReference type="AlphaFoldDB" id="A0A6A6UXD5"/>
<feature type="region of interest" description="Disordered" evidence="1">
    <location>
        <begin position="1"/>
        <end position="22"/>
    </location>
</feature>
<proteinExistence type="predicted"/>
<protein>
    <submittedName>
        <fullName evidence="2">S-adenosyl-L-methionine-dependent methyltransferase</fullName>
    </submittedName>
</protein>
<dbReference type="InterPro" id="IPR029063">
    <property type="entry name" value="SAM-dependent_MTases_sf"/>
</dbReference>
<accession>A0A6A6UXD5</accession>
<sequence>MLQPAQHTSTSAARSSTPVKHIPTQEAYDQWADVYDTDGNMLQSIDDHELETLLPRFLTTVAEGCATQSTSGLSLIDLGCGTGRNTAKLLSYAWPQDFNIEVTALDFSRGMLELAATKLNPASSSPDGKRQLRLEQCDCFPTVSDPSASPVPPVPGLTAATALISTLVLEHIPLKDYFATLAALVRTNGYALVTNMHSDMGRVSQAGFVNAEGVKVRATSFVYTPGEAANEARRAGFEVVDVRERGMREEDVESGVVGGRGRKWVGVMVWFALVLRRCG</sequence>
<organism evidence="2 3">
    <name type="scientific">Sporormia fimetaria CBS 119925</name>
    <dbReference type="NCBI Taxonomy" id="1340428"/>
    <lineage>
        <taxon>Eukaryota</taxon>
        <taxon>Fungi</taxon>
        <taxon>Dikarya</taxon>
        <taxon>Ascomycota</taxon>
        <taxon>Pezizomycotina</taxon>
        <taxon>Dothideomycetes</taxon>
        <taxon>Pleosporomycetidae</taxon>
        <taxon>Pleosporales</taxon>
        <taxon>Sporormiaceae</taxon>
        <taxon>Sporormia</taxon>
    </lineage>
</organism>
<evidence type="ECO:0000256" key="1">
    <source>
        <dbReference type="SAM" id="MobiDB-lite"/>
    </source>
</evidence>
<dbReference type="PANTHER" id="PTHR43464:SF52">
    <property type="entry name" value="PUTATIVE-RELATED"/>
    <property type="match status" value="1"/>
</dbReference>
<dbReference type="OrthoDB" id="66144at2759"/>
<feature type="compositionally biased region" description="Polar residues" evidence="1">
    <location>
        <begin position="1"/>
        <end position="18"/>
    </location>
</feature>
<keyword evidence="2" id="KW-0489">Methyltransferase</keyword>
<dbReference type="Proteomes" id="UP000799440">
    <property type="component" value="Unassembled WGS sequence"/>
</dbReference>
<dbReference type="Pfam" id="PF13489">
    <property type="entry name" value="Methyltransf_23"/>
    <property type="match status" value="1"/>
</dbReference>
<name>A0A6A6UXD5_9PLEO</name>
<gene>
    <name evidence="2" type="ORF">M011DRAFT_413390</name>
</gene>
<evidence type="ECO:0000313" key="2">
    <source>
        <dbReference type="EMBL" id="KAF2742060.1"/>
    </source>
</evidence>
<reference evidence="2" key="1">
    <citation type="journal article" date="2020" name="Stud. Mycol.">
        <title>101 Dothideomycetes genomes: a test case for predicting lifestyles and emergence of pathogens.</title>
        <authorList>
            <person name="Haridas S."/>
            <person name="Albert R."/>
            <person name="Binder M."/>
            <person name="Bloem J."/>
            <person name="Labutti K."/>
            <person name="Salamov A."/>
            <person name="Andreopoulos B."/>
            <person name="Baker S."/>
            <person name="Barry K."/>
            <person name="Bills G."/>
            <person name="Bluhm B."/>
            <person name="Cannon C."/>
            <person name="Castanera R."/>
            <person name="Culley D."/>
            <person name="Daum C."/>
            <person name="Ezra D."/>
            <person name="Gonzalez J."/>
            <person name="Henrissat B."/>
            <person name="Kuo A."/>
            <person name="Liang C."/>
            <person name="Lipzen A."/>
            <person name="Lutzoni F."/>
            <person name="Magnuson J."/>
            <person name="Mondo S."/>
            <person name="Nolan M."/>
            <person name="Ohm R."/>
            <person name="Pangilinan J."/>
            <person name="Park H.-J."/>
            <person name="Ramirez L."/>
            <person name="Alfaro M."/>
            <person name="Sun H."/>
            <person name="Tritt A."/>
            <person name="Yoshinaga Y."/>
            <person name="Zwiers L.-H."/>
            <person name="Turgeon B."/>
            <person name="Goodwin S."/>
            <person name="Spatafora J."/>
            <person name="Crous P."/>
            <person name="Grigoriev I."/>
        </authorList>
    </citation>
    <scope>NUCLEOTIDE SEQUENCE</scope>
    <source>
        <strain evidence="2">CBS 119925</strain>
    </source>
</reference>
<dbReference type="Gene3D" id="3.40.50.150">
    <property type="entry name" value="Vaccinia Virus protein VP39"/>
    <property type="match status" value="1"/>
</dbReference>
<keyword evidence="3" id="KW-1185">Reference proteome</keyword>
<dbReference type="SUPFAM" id="SSF53335">
    <property type="entry name" value="S-adenosyl-L-methionine-dependent methyltransferases"/>
    <property type="match status" value="1"/>
</dbReference>
<dbReference type="GO" id="GO:0010420">
    <property type="term" value="F:polyprenyldihydroxybenzoate methyltransferase activity"/>
    <property type="evidence" value="ECO:0007669"/>
    <property type="project" value="TreeGrafter"/>
</dbReference>
<dbReference type="EMBL" id="MU006616">
    <property type="protein sequence ID" value="KAF2742060.1"/>
    <property type="molecule type" value="Genomic_DNA"/>
</dbReference>
<keyword evidence="2" id="KW-0808">Transferase</keyword>
<dbReference type="PANTHER" id="PTHR43464">
    <property type="entry name" value="METHYLTRANSFERASE"/>
    <property type="match status" value="1"/>
</dbReference>
<evidence type="ECO:0000313" key="3">
    <source>
        <dbReference type="Proteomes" id="UP000799440"/>
    </source>
</evidence>